<accession>A0A5D0MN04</accession>
<name>A0A5D0MN04_FLESI</name>
<evidence type="ECO:0000256" key="3">
    <source>
        <dbReference type="ARBA" id="ARBA00022490"/>
    </source>
</evidence>
<keyword evidence="6" id="KW-0598">Phosphotransferase system</keyword>
<evidence type="ECO:0000256" key="1">
    <source>
        <dbReference type="ARBA" id="ARBA00004496"/>
    </source>
</evidence>
<keyword evidence="3" id="KW-0963">Cytoplasm</keyword>
<evidence type="ECO:0000256" key="7">
    <source>
        <dbReference type="ARBA" id="ARBA00022777"/>
    </source>
</evidence>
<proteinExistence type="predicted"/>
<keyword evidence="2" id="KW-0813">Transport</keyword>
<dbReference type="Pfam" id="PF03610">
    <property type="entry name" value="EIIA-man"/>
    <property type="match status" value="1"/>
</dbReference>
<evidence type="ECO:0000313" key="9">
    <source>
        <dbReference type="EMBL" id="TYB33315.1"/>
    </source>
</evidence>
<dbReference type="PROSITE" id="PS51096">
    <property type="entry name" value="PTS_EIIA_TYPE_4"/>
    <property type="match status" value="1"/>
</dbReference>
<dbReference type="GO" id="GO:0016301">
    <property type="term" value="F:kinase activity"/>
    <property type="evidence" value="ECO:0007669"/>
    <property type="project" value="UniProtKB-KW"/>
</dbReference>
<dbReference type="InterPro" id="IPR033887">
    <property type="entry name" value="PTS_IIA_man"/>
</dbReference>
<reference evidence="9 10" key="1">
    <citation type="submission" date="2019-08" db="EMBL/GenBank/DDBJ databases">
        <title>Genomic characterization of a novel candidate phylum (ARYD3) from a high temperature, high salinity tertiary oil reservoir in north central Oklahoma, USA.</title>
        <authorList>
            <person name="Youssef N.H."/>
            <person name="Yadav A."/>
            <person name="Elshahed M.S."/>
        </authorList>
    </citation>
    <scope>NUCLEOTIDE SEQUENCE [LARGE SCALE GENOMIC DNA]</scope>
    <source>
        <strain evidence="9">ARYD1</strain>
    </source>
</reference>
<dbReference type="GO" id="GO:0005737">
    <property type="term" value="C:cytoplasm"/>
    <property type="evidence" value="ECO:0007669"/>
    <property type="project" value="UniProtKB-SubCell"/>
</dbReference>
<evidence type="ECO:0000313" key="10">
    <source>
        <dbReference type="Proteomes" id="UP000323337"/>
    </source>
</evidence>
<protein>
    <submittedName>
        <fullName evidence="9">PTS sugar transporter subunit IIA</fullName>
    </submittedName>
</protein>
<dbReference type="InterPro" id="IPR004701">
    <property type="entry name" value="PTS_EIIA_man-typ"/>
</dbReference>
<evidence type="ECO:0000256" key="6">
    <source>
        <dbReference type="ARBA" id="ARBA00022683"/>
    </source>
</evidence>
<dbReference type="EMBL" id="VSIV01000165">
    <property type="protein sequence ID" value="TYB33315.1"/>
    <property type="molecule type" value="Genomic_DNA"/>
</dbReference>
<dbReference type="CDD" id="cd00006">
    <property type="entry name" value="PTS_IIA_man"/>
    <property type="match status" value="1"/>
</dbReference>
<comment type="subcellular location">
    <subcellularLocation>
        <location evidence="1">Cytoplasm</location>
    </subcellularLocation>
</comment>
<dbReference type="InterPro" id="IPR036662">
    <property type="entry name" value="PTS_EIIA_man-typ_sf"/>
</dbReference>
<dbReference type="Proteomes" id="UP000323337">
    <property type="component" value="Unassembled WGS sequence"/>
</dbReference>
<keyword evidence="7" id="KW-0418">Kinase</keyword>
<comment type="caution">
    <text evidence="9">The sequence shown here is derived from an EMBL/GenBank/DDBJ whole genome shotgun (WGS) entry which is preliminary data.</text>
</comment>
<organism evidence="9 10">
    <name type="scientific">Flexistipes sinusarabici</name>
    <dbReference type="NCBI Taxonomy" id="2352"/>
    <lineage>
        <taxon>Bacteria</taxon>
        <taxon>Pseudomonadati</taxon>
        <taxon>Deferribacterota</taxon>
        <taxon>Deferribacteres</taxon>
        <taxon>Deferribacterales</taxon>
        <taxon>Flexistipitaceae</taxon>
        <taxon>Flexistipes</taxon>
    </lineage>
</organism>
<dbReference type="PANTHER" id="PTHR33799">
    <property type="entry name" value="PTS PERMEASE-RELATED-RELATED"/>
    <property type="match status" value="1"/>
</dbReference>
<evidence type="ECO:0000256" key="4">
    <source>
        <dbReference type="ARBA" id="ARBA00022597"/>
    </source>
</evidence>
<dbReference type="SUPFAM" id="SSF53062">
    <property type="entry name" value="PTS system fructose IIA component-like"/>
    <property type="match status" value="1"/>
</dbReference>
<dbReference type="AlphaFoldDB" id="A0A5D0MN04"/>
<feature type="domain" description="PTS EIIA type-4" evidence="8">
    <location>
        <begin position="1"/>
        <end position="123"/>
    </location>
</feature>
<dbReference type="PANTHER" id="PTHR33799:SF1">
    <property type="entry name" value="PTS SYSTEM MANNOSE-SPECIFIC EIIAB COMPONENT-RELATED"/>
    <property type="match status" value="1"/>
</dbReference>
<dbReference type="GO" id="GO:0016020">
    <property type="term" value="C:membrane"/>
    <property type="evidence" value="ECO:0007669"/>
    <property type="project" value="InterPro"/>
</dbReference>
<evidence type="ECO:0000256" key="5">
    <source>
        <dbReference type="ARBA" id="ARBA00022679"/>
    </source>
</evidence>
<evidence type="ECO:0000256" key="2">
    <source>
        <dbReference type="ARBA" id="ARBA00022448"/>
    </source>
</evidence>
<dbReference type="Gene3D" id="3.40.50.510">
    <property type="entry name" value="Phosphotransferase system, mannose-type IIA component"/>
    <property type="match status" value="1"/>
</dbReference>
<keyword evidence="5" id="KW-0808">Transferase</keyword>
<dbReference type="GO" id="GO:0009401">
    <property type="term" value="P:phosphoenolpyruvate-dependent sugar phosphotransferase system"/>
    <property type="evidence" value="ECO:0007669"/>
    <property type="project" value="UniProtKB-KW"/>
</dbReference>
<dbReference type="InterPro" id="IPR051471">
    <property type="entry name" value="Bacterial_PTS_sugar_comp"/>
</dbReference>
<keyword evidence="4 9" id="KW-0762">Sugar transport</keyword>
<evidence type="ECO:0000259" key="8">
    <source>
        <dbReference type="PROSITE" id="PS51096"/>
    </source>
</evidence>
<sequence length="132" mass="14164">MVGVILLTHGSLGIELLKTSEMIIGKQDKVDFLSVQSGASLGDLAGDLDKLINKYKDGGVLILTDMFGGSPSNIAMAYLEKNKVDIITGVNLPMLIKTFSMRKDIKNPQELGRAAIQTGKESIILAGDLMNK</sequence>
<dbReference type="RefSeq" id="WP_303701177.1">
    <property type="nucleotide sequence ID" value="NZ_VSIV01000165.1"/>
</dbReference>
<gene>
    <name evidence="9" type="ORF">FXF49_06945</name>
</gene>